<dbReference type="SUPFAM" id="SSF56214">
    <property type="entry name" value="4'-phosphopantetheinyl transferase"/>
    <property type="match status" value="1"/>
</dbReference>
<feature type="domain" description="4'-phosphopantetheinyl transferase" evidence="2">
    <location>
        <begin position="101"/>
        <end position="167"/>
    </location>
</feature>
<evidence type="ECO:0000259" key="2">
    <source>
        <dbReference type="Pfam" id="PF01648"/>
    </source>
</evidence>
<dbReference type="RefSeq" id="WP_017800304.1">
    <property type="nucleotide sequence ID" value="NZ_JAGGMQ010000001.1"/>
</dbReference>
<accession>A0ABS4P8M6</accession>
<proteinExistence type="predicted"/>
<dbReference type="InterPro" id="IPR008278">
    <property type="entry name" value="4-PPantetheinyl_Trfase_dom"/>
</dbReference>
<comment type="caution">
    <text evidence="3">The sequence shown here is derived from an EMBL/GenBank/DDBJ whole genome shotgun (WGS) entry which is preliminary data.</text>
</comment>
<reference evidence="3 4" key="1">
    <citation type="submission" date="2021-03" db="EMBL/GenBank/DDBJ databases">
        <authorList>
            <person name="D'Agostino P."/>
            <person name="Huntemann M."/>
            <person name="Clum A."/>
            <person name="Spunde A."/>
            <person name="Palaniappan K."/>
            <person name="Ritter S."/>
            <person name="Mikhailova N."/>
            <person name="Chen I.-M."/>
            <person name="Stamatis D."/>
            <person name="Reddy T."/>
            <person name="O'Malley R."/>
            <person name="Daum C."/>
            <person name="Shapiro N."/>
            <person name="Ivanova N."/>
            <person name="Kyrpides N."/>
            <person name="Woyke T."/>
        </authorList>
    </citation>
    <scope>NUCLEOTIDE SEQUENCE [LARGE SCALE GENOMIC DNA]</scope>
    <source>
        <strain evidence="3 4">WS4403</strain>
    </source>
</reference>
<evidence type="ECO:0000313" key="3">
    <source>
        <dbReference type="EMBL" id="MBP2169011.1"/>
    </source>
</evidence>
<name>A0ABS4P8M6_9GAMM</name>
<protein>
    <submittedName>
        <fullName evidence="3">Phosphopantetheinyl transferase</fullName>
    </submittedName>
</protein>
<dbReference type="InterPro" id="IPR037143">
    <property type="entry name" value="4-PPantetheinyl_Trfase_dom_sf"/>
</dbReference>
<evidence type="ECO:0000313" key="4">
    <source>
        <dbReference type="Proteomes" id="UP001195624"/>
    </source>
</evidence>
<dbReference type="Proteomes" id="UP001195624">
    <property type="component" value="Unassembled WGS sequence"/>
</dbReference>
<sequence>MASHFVRWAYVQTPAQVRRLPQKLLEDSVNLNEKRRVRFLAARSLLAELMLRVYGMQQLPALITMSSGRPCFADADLPDFSIAYAGNQVGVLLAEEGGRAGLDMEIVRAHSRQTVENQLQCLSSGEKAWINAQQDPVEAATQLWTLRQSVLKLTGEGQRDVDALRLHPASGRLRSAAFPDIQAISDVEPLMVWSCALSPGTQRLRLWELDQENNWHALRDVEVSKPNMGPRALRLTSMPHERQVQHH</sequence>
<organism evidence="3 4">
    <name type="scientific">Winslowiella toletana</name>
    <dbReference type="NCBI Taxonomy" id="92490"/>
    <lineage>
        <taxon>Bacteria</taxon>
        <taxon>Pseudomonadati</taxon>
        <taxon>Pseudomonadota</taxon>
        <taxon>Gammaproteobacteria</taxon>
        <taxon>Enterobacterales</taxon>
        <taxon>Erwiniaceae</taxon>
        <taxon>Winslowiella</taxon>
    </lineage>
</organism>
<dbReference type="GO" id="GO:0016740">
    <property type="term" value="F:transferase activity"/>
    <property type="evidence" value="ECO:0007669"/>
    <property type="project" value="UniProtKB-KW"/>
</dbReference>
<reference evidence="4" key="2">
    <citation type="submission" date="2023-07" db="EMBL/GenBank/DDBJ databases">
        <title>Genome mining of underrepresented organisms for secondary metabolites.</title>
        <authorList>
            <person name="D'Agostino P.M."/>
        </authorList>
    </citation>
    <scope>NUCLEOTIDE SEQUENCE [LARGE SCALE GENOMIC DNA]</scope>
    <source>
        <strain evidence="4">WS4403</strain>
    </source>
</reference>
<evidence type="ECO:0000256" key="1">
    <source>
        <dbReference type="ARBA" id="ARBA00022679"/>
    </source>
</evidence>
<gene>
    <name evidence="3" type="ORF">J2125_002203</name>
</gene>
<keyword evidence="1 3" id="KW-0808">Transferase</keyword>
<keyword evidence="4" id="KW-1185">Reference proteome</keyword>
<dbReference type="Gene3D" id="3.90.470.20">
    <property type="entry name" value="4'-phosphopantetheinyl transferase domain"/>
    <property type="match status" value="1"/>
</dbReference>
<dbReference type="Pfam" id="PF01648">
    <property type="entry name" value="ACPS"/>
    <property type="match status" value="1"/>
</dbReference>
<dbReference type="EMBL" id="JAGGMQ010000001">
    <property type="protein sequence ID" value="MBP2169011.1"/>
    <property type="molecule type" value="Genomic_DNA"/>
</dbReference>